<comment type="caution">
    <text evidence="1">The sequence shown here is derived from an EMBL/GenBank/DDBJ whole genome shotgun (WGS) entry which is preliminary data.</text>
</comment>
<gene>
    <name evidence="1" type="ORF">CY0110_30930</name>
</gene>
<proteinExistence type="predicted"/>
<keyword evidence="2" id="KW-1185">Reference proteome</keyword>
<dbReference type="EMBL" id="AAXW01000116">
    <property type="protein sequence ID" value="EAZ88027.1"/>
    <property type="molecule type" value="Genomic_DNA"/>
</dbReference>
<reference evidence="1 2" key="1">
    <citation type="submission" date="2007-03" db="EMBL/GenBank/DDBJ databases">
        <authorList>
            <person name="Stal L."/>
            <person name="Ferriera S."/>
            <person name="Johnson J."/>
            <person name="Kravitz S."/>
            <person name="Beeson K."/>
            <person name="Sutton G."/>
            <person name="Rogers Y.-H."/>
            <person name="Friedman R."/>
            <person name="Frazier M."/>
            <person name="Venter J.C."/>
        </authorList>
    </citation>
    <scope>NUCLEOTIDE SEQUENCE [LARGE SCALE GENOMIC DNA]</scope>
    <source>
        <strain evidence="1 2">CCY0110</strain>
    </source>
</reference>
<evidence type="ECO:0000313" key="1">
    <source>
        <dbReference type="EMBL" id="EAZ88027.1"/>
    </source>
</evidence>
<dbReference type="AlphaFoldDB" id="A3IZR8"/>
<evidence type="ECO:0000313" key="2">
    <source>
        <dbReference type="Proteomes" id="UP000003781"/>
    </source>
</evidence>
<accession>A3IZR8</accession>
<protein>
    <submittedName>
        <fullName evidence="1">Uncharacterized protein</fullName>
    </submittedName>
</protein>
<name>A3IZR8_9CHRO</name>
<sequence length="45" mass="4956">MAPTFVSIQLMSPVKGKFAEIYQQVGDWLVSIQLMSPVKGKNGCK</sequence>
<dbReference type="Proteomes" id="UP000003781">
    <property type="component" value="Unassembled WGS sequence"/>
</dbReference>
<organism evidence="1 2">
    <name type="scientific">Crocosphaera chwakensis CCY0110</name>
    <dbReference type="NCBI Taxonomy" id="391612"/>
    <lineage>
        <taxon>Bacteria</taxon>
        <taxon>Bacillati</taxon>
        <taxon>Cyanobacteriota</taxon>
        <taxon>Cyanophyceae</taxon>
        <taxon>Oscillatoriophycideae</taxon>
        <taxon>Chroococcales</taxon>
        <taxon>Aphanothecaceae</taxon>
        <taxon>Crocosphaera</taxon>
        <taxon>Crocosphaera chwakensis</taxon>
    </lineage>
</organism>